<feature type="region of interest" description="Disordered" evidence="1">
    <location>
        <begin position="334"/>
        <end position="359"/>
    </location>
</feature>
<dbReference type="GO" id="GO:0004674">
    <property type="term" value="F:protein serine/threonine kinase activity"/>
    <property type="evidence" value="ECO:0007669"/>
    <property type="project" value="UniProtKB-KW"/>
</dbReference>
<dbReference type="InterPro" id="IPR000156">
    <property type="entry name" value="Ran_bind_dom"/>
</dbReference>
<keyword evidence="4" id="KW-0808">Transferase</keyword>
<feature type="region of interest" description="Disordered" evidence="1">
    <location>
        <begin position="112"/>
        <end position="140"/>
    </location>
</feature>
<dbReference type="eggNOG" id="KOG0615">
    <property type="taxonomic scope" value="Eukaryota"/>
</dbReference>
<reference evidence="4 5" key="1">
    <citation type="submission" date="2011-02" db="EMBL/GenBank/DDBJ databases">
        <title>The Genome Sequence of Sphaeroforma arctica JP610.</title>
        <authorList>
            <consortium name="The Broad Institute Genome Sequencing Platform"/>
            <person name="Russ C."/>
            <person name="Cuomo C."/>
            <person name="Young S.K."/>
            <person name="Zeng Q."/>
            <person name="Gargeya S."/>
            <person name="Alvarado L."/>
            <person name="Berlin A."/>
            <person name="Chapman S.B."/>
            <person name="Chen Z."/>
            <person name="Freedman E."/>
            <person name="Gellesch M."/>
            <person name="Goldberg J."/>
            <person name="Griggs A."/>
            <person name="Gujja S."/>
            <person name="Heilman E."/>
            <person name="Heiman D."/>
            <person name="Howarth C."/>
            <person name="Mehta T."/>
            <person name="Neiman D."/>
            <person name="Pearson M."/>
            <person name="Roberts A."/>
            <person name="Saif S."/>
            <person name="Shea T."/>
            <person name="Shenoy N."/>
            <person name="Sisk P."/>
            <person name="Stolte C."/>
            <person name="Sykes S."/>
            <person name="White J."/>
            <person name="Yandava C."/>
            <person name="Burger G."/>
            <person name="Gray M.W."/>
            <person name="Holland P.W.H."/>
            <person name="King N."/>
            <person name="Lang F.B.F."/>
            <person name="Roger A.J."/>
            <person name="Ruiz-Trillo I."/>
            <person name="Haas B."/>
            <person name="Nusbaum C."/>
            <person name="Birren B."/>
        </authorList>
    </citation>
    <scope>NUCLEOTIDE SEQUENCE [LARGE SCALE GENOMIC DNA]</scope>
    <source>
        <strain evidence="4 5">JP610</strain>
    </source>
</reference>
<dbReference type="GO" id="GO:0005096">
    <property type="term" value="F:GTPase activator activity"/>
    <property type="evidence" value="ECO:0007669"/>
    <property type="project" value="TreeGrafter"/>
</dbReference>
<dbReference type="InterPro" id="IPR011993">
    <property type="entry name" value="PH-like_dom_sf"/>
</dbReference>
<protein>
    <submittedName>
        <fullName evidence="4">Serine/threonine protein kinase</fullName>
    </submittedName>
</protein>
<dbReference type="PROSITE" id="PS00108">
    <property type="entry name" value="PROTEIN_KINASE_ST"/>
    <property type="match status" value="1"/>
</dbReference>
<dbReference type="InterPro" id="IPR045255">
    <property type="entry name" value="RanBP1-like"/>
</dbReference>
<dbReference type="SMART" id="SM00160">
    <property type="entry name" value="RanBD"/>
    <property type="match status" value="1"/>
</dbReference>
<feature type="domain" description="Protein kinase" evidence="2">
    <location>
        <begin position="1412"/>
        <end position="1651"/>
    </location>
</feature>
<proteinExistence type="predicted"/>
<sequence>MSAAAFGTGFVSESKPAAAFGTGSAYESRPAAAFGTGFASESKPAAAFGTKFSSASKPGSLFDGIFSSEMKPASFPSASTSASTIGSKSCTPPFGVPPPFGVASGIMPSTPASEVSSKKMPFAATSRSVHSDPAASNPECAIDSAGVESQSLSGDTFSSNSMNSESGTQPLLASVLDAKPIDMLTAELEAESDVYFKPVVHLEEVEVKTGEDEEDVLFEMRAKLYRYADDQWKERGVGPVKLLKHRQSGVVRFLLRRDTTFKVAANHRITSNMQLNPDTNVRIFSWVAPSDFVDGVSRRQMFKVRFIDDETAEIFKILFEHSVRAAKVIKDTAKAQKDSAEPGSEALNQSTDTPWYGSIQCTGAPDEHIDISSWKFTSNTDTASNQDKASEAKAPFVFKSDAKTTASPADNVPNLSLGTSADGGNMNLHTKAFTFTQPRDFSSTVKAKATTTPSARSPGRASGQSSFAKAKKLNNGGKETHGKFNIFSLPQLVEEMHISSAASQDLVASVQAKLNMQRLREYERDSTVLFSGEATLEMLGPVIEGWKTFGSGIVQILEHVKNGVAHLVFYRGARVAFGSTEDSVSNSPLVFQQINTDLQLQPLHVKDDKHAVAWGKEWSDVFGDTCKVRLDNERALKCFERLIDVLRKNPLLNHDSVQHATVDSGAEINSKDVSVECKTVSPANQVFRCQRREHTMQLIAYSSRETFCTSRYAHSSITDIPLQSVQLVTSTDSGEMWAKLRETSTLFAKIATTRPLFLSQVANACAVFKSTLRRCMACMQRALDMYQSSFDVMHEKTPIAVEKALSFKADFEAKQIAISQLAEVPVAMVTERDILRTNCVASVRDALVCVSAARDMYAGYAALHEDLLVCRAWLDKWTSQTSGESLWWGAAPGASQAEKGNVFASHIREEGVEDGDATTSRSNLSGQHVTNELGHLGPTFECGNESTTSALDKDDDTLDHVTAQSVRRDTTESMSVTDEGVAQTDSKSTGYSCESHDKPMDGTGSRTNAGVQTEAREDACAAASDLSEAYKSAGDLSMVEEVAIGQSKANDLVGDQSEPAEAAGEQSELDKSESVCSEASDLADTQGDGTSSAKEGADIPNGDISAAITSTDGQLHGAESAHGNLKADGISSNQSKAEKIPRNQTRRFDATRLDGMSTKCATVLACAEDWLSRTEYEILQASTDSAMERLRTFVAPLLFDSDNDADRQAHITSLEQTYRCVVDEHMYITNPDSILHLAPLLGVKNALVPLQYFVSAGSAQSLQLDKQIDQLETILAKYVQGLEQPDLHTIRKYRKSFRTLEKQRKQMQYEIDMLDSDQEDDGFASDAKATINAKRQELQAWDIAQRTYRAGLIEGLCRHRTEALRQAEAHYPELLNSKEFRQALGLDEHEKVCAQMGLLWEKSSLSDYTPVTDFSSEIAKTGGRTVQRMTGPRGEDVVIKSFALGDRSMRKQFFRQCEYLATLSDVNLVKVLGVFVEKSYGRVVMPYYSGKSLEVWLDTHKPTARTVEECQRLAREVLTGVASLHVRGFVHCDIKPGNVLLTQTNRCVLSDFDGVLKVDEQRASSGGGGLTKSFMGTMGYLAPELKGDSAVPFDHRTDAYAVGKVVTKLFDDVSIQDAELFVHRDDFISRMTHADRESRMTVTEAIDHPFLGLPSEQTCQCVVCNDVFRETDGIRCSKGHFNHSQCIEGWLIAQAGAENHAQMRKTGGQLPCMGRYGQLACDELFPVSAFVKNVSADAFKAYEGVVKSITESCMQEDFNIELQRVKEDLENQFAVQGELERQVRYIADDILTIKCPRQGHAFIDFTGCFALKCHACDCHFCAYCLQDCGRDAHAHVRQCAMKPPGADEYYGQLSTFNKQMRDRRRKLLKAHWQTLTLNASDKVKLAEKIQPLLDALDPPHGSLSHIV</sequence>
<dbReference type="InterPro" id="IPR017900">
    <property type="entry name" value="4Fe4S_Fe_S_CS"/>
</dbReference>
<feature type="domain" description="RanBD1" evidence="3">
    <location>
        <begin position="195"/>
        <end position="328"/>
    </location>
</feature>
<evidence type="ECO:0000256" key="1">
    <source>
        <dbReference type="SAM" id="MobiDB-lite"/>
    </source>
</evidence>
<dbReference type="SUPFAM" id="SSF50729">
    <property type="entry name" value="PH domain-like"/>
    <property type="match status" value="1"/>
</dbReference>
<feature type="region of interest" description="Disordered" evidence="1">
    <location>
        <begin position="1054"/>
        <end position="1148"/>
    </location>
</feature>
<evidence type="ECO:0000259" key="2">
    <source>
        <dbReference type="PROSITE" id="PS50011"/>
    </source>
</evidence>
<feature type="region of interest" description="Disordered" evidence="1">
    <location>
        <begin position="937"/>
        <end position="1016"/>
    </location>
</feature>
<name>A0A0L0FQT5_9EUKA</name>
<evidence type="ECO:0000259" key="3">
    <source>
        <dbReference type="PROSITE" id="PS50196"/>
    </source>
</evidence>
<feature type="compositionally biased region" description="Polar residues" evidence="1">
    <location>
        <begin position="983"/>
        <end position="992"/>
    </location>
</feature>
<dbReference type="InterPro" id="IPR008271">
    <property type="entry name" value="Ser/Thr_kinase_AS"/>
</dbReference>
<dbReference type="eggNOG" id="KOG0864">
    <property type="taxonomic scope" value="Eukaryota"/>
</dbReference>
<dbReference type="PROSITE" id="PS00198">
    <property type="entry name" value="4FE4S_FER_1"/>
    <property type="match status" value="1"/>
</dbReference>
<feature type="compositionally biased region" description="Basic and acidic residues" evidence="1">
    <location>
        <begin position="1136"/>
        <end position="1148"/>
    </location>
</feature>
<gene>
    <name evidence="4" type="ORF">SARC_08676</name>
</gene>
<dbReference type="Pfam" id="PF00638">
    <property type="entry name" value="Ran_BP1"/>
    <property type="match status" value="1"/>
</dbReference>
<dbReference type="EMBL" id="KQ242398">
    <property type="protein sequence ID" value="KNC78911.1"/>
    <property type="molecule type" value="Genomic_DNA"/>
</dbReference>
<dbReference type="PROSITE" id="PS50011">
    <property type="entry name" value="PROTEIN_KINASE_DOM"/>
    <property type="match status" value="1"/>
</dbReference>
<dbReference type="GO" id="GO:0006913">
    <property type="term" value="P:nucleocytoplasmic transport"/>
    <property type="evidence" value="ECO:0007669"/>
    <property type="project" value="InterPro"/>
</dbReference>
<dbReference type="OrthoDB" id="154395at2759"/>
<keyword evidence="4" id="KW-0723">Serine/threonine-protein kinase</keyword>
<accession>A0A0L0FQT5</accession>
<dbReference type="InterPro" id="IPR011009">
    <property type="entry name" value="Kinase-like_dom_sf"/>
</dbReference>
<evidence type="ECO:0000313" key="5">
    <source>
        <dbReference type="Proteomes" id="UP000054560"/>
    </source>
</evidence>
<dbReference type="CDD" id="cd13179">
    <property type="entry name" value="RanBD_RanBP1"/>
    <property type="match status" value="1"/>
</dbReference>
<dbReference type="GeneID" id="25909180"/>
<dbReference type="GO" id="GO:0005737">
    <property type="term" value="C:cytoplasm"/>
    <property type="evidence" value="ECO:0007669"/>
    <property type="project" value="TreeGrafter"/>
</dbReference>
<dbReference type="RefSeq" id="XP_014152813.1">
    <property type="nucleotide sequence ID" value="XM_014297338.1"/>
</dbReference>
<dbReference type="SMART" id="SM00220">
    <property type="entry name" value="S_TKc"/>
    <property type="match status" value="1"/>
</dbReference>
<evidence type="ECO:0000313" key="4">
    <source>
        <dbReference type="EMBL" id="KNC78911.1"/>
    </source>
</evidence>
<dbReference type="PANTHER" id="PTHR23138">
    <property type="entry name" value="RAN BINDING PROTEIN"/>
    <property type="match status" value="1"/>
</dbReference>
<dbReference type="Proteomes" id="UP000054560">
    <property type="component" value="Unassembled WGS sequence"/>
</dbReference>
<organism evidence="4 5">
    <name type="scientific">Sphaeroforma arctica JP610</name>
    <dbReference type="NCBI Taxonomy" id="667725"/>
    <lineage>
        <taxon>Eukaryota</taxon>
        <taxon>Ichthyosporea</taxon>
        <taxon>Ichthyophonida</taxon>
        <taxon>Sphaeroforma</taxon>
    </lineage>
</organism>
<dbReference type="GO" id="GO:0005643">
    <property type="term" value="C:nuclear pore"/>
    <property type="evidence" value="ECO:0007669"/>
    <property type="project" value="TreeGrafter"/>
</dbReference>
<dbReference type="PROSITE" id="PS50196">
    <property type="entry name" value="RANBD1"/>
    <property type="match status" value="1"/>
</dbReference>
<dbReference type="Gene3D" id="1.10.510.10">
    <property type="entry name" value="Transferase(Phosphotransferase) domain 1"/>
    <property type="match status" value="1"/>
</dbReference>
<keyword evidence="5" id="KW-1185">Reference proteome</keyword>
<keyword evidence="4" id="KW-0418">Kinase</keyword>
<dbReference type="GO" id="GO:0005524">
    <property type="term" value="F:ATP binding"/>
    <property type="evidence" value="ECO:0007669"/>
    <property type="project" value="InterPro"/>
</dbReference>
<dbReference type="SUPFAM" id="SSF56112">
    <property type="entry name" value="Protein kinase-like (PK-like)"/>
    <property type="match status" value="1"/>
</dbReference>
<feature type="region of interest" description="Disordered" evidence="1">
    <location>
        <begin position="447"/>
        <end position="468"/>
    </location>
</feature>
<dbReference type="Pfam" id="PF00069">
    <property type="entry name" value="Pkinase"/>
    <property type="match status" value="1"/>
</dbReference>
<dbReference type="Gene3D" id="2.30.29.30">
    <property type="entry name" value="Pleckstrin-homology domain (PH domain)/Phosphotyrosine-binding domain (PTB)"/>
    <property type="match status" value="1"/>
</dbReference>
<dbReference type="InterPro" id="IPR000719">
    <property type="entry name" value="Prot_kinase_dom"/>
</dbReference>
<dbReference type="STRING" id="667725.A0A0L0FQT5"/>
<dbReference type="InterPro" id="IPR045256">
    <property type="entry name" value="RanBP1_RanBD"/>
</dbReference>
<dbReference type="PANTHER" id="PTHR23138:SF87">
    <property type="entry name" value="E3 SUMO-PROTEIN LIGASE RANBP2"/>
    <property type="match status" value="1"/>
</dbReference>